<dbReference type="PANTHER" id="PTHR47999">
    <property type="entry name" value="TRANSCRIPTION FACTOR MYB8-RELATED-RELATED"/>
    <property type="match status" value="1"/>
</dbReference>
<keyword evidence="7" id="KW-0539">Nucleus</keyword>
<evidence type="ECO:0000256" key="5">
    <source>
        <dbReference type="ARBA" id="ARBA00023159"/>
    </source>
</evidence>
<dbReference type="GO" id="GO:0080090">
    <property type="term" value="P:regulation of primary metabolic process"/>
    <property type="evidence" value="ECO:0007669"/>
    <property type="project" value="UniProtKB-ARBA"/>
</dbReference>
<dbReference type="SMART" id="SM00717">
    <property type="entry name" value="SANT"/>
    <property type="match status" value="2"/>
</dbReference>
<evidence type="ECO:0000256" key="7">
    <source>
        <dbReference type="ARBA" id="ARBA00023242"/>
    </source>
</evidence>
<keyword evidence="6" id="KW-0804">Transcription</keyword>
<dbReference type="SUPFAM" id="SSF46689">
    <property type="entry name" value="Homeodomain-like"/>
    <property type="match status" value="1"/>
</dbReference>
<keyword evidence="3" id="KW-0805">Transcription regulation</keyword>
<keyword evidence="2" id="KW-0677">Repeat</keyword>
<dbReference type="InterPro" id="IPR009057">
    <property type="entry name" value="Homeodomain-like_sf"/>
</dbReference>
<gene>
    <name evidence="10" type="ORF">SASPL_150773</name>
</gene>
<dbReference type="InterPro" id="IPR001005">
    <property type="entry name" value="SANT/Myb"/>
</dbReference>
<reference evidence="10" key="2">
    <citation type="submission" date="2020-08" db="EMBL/GenBank/DDBJ databases">
        <title>Plant Genome Project.</title>
        <authorList>
            <person name="Zhang R.-G."/>
        </authorList>
    </citation>
    <scope>NUCLEOTIDE SEQUENCE</scope>
    <source>
        <strain evidence="10">Huo1</strain>
        <tissue evidence="10">Leaf</tissue>
    </source>
</reference>
<evidence type="ECO:0000256" key="6">
    <source>
        <dbReference type="ARBA" id="ARBA00023163"/>
    </source>
</evidence>
<dbReference type="PROSITE" id="PS51294">
    <property type="entry name" value="HTH_MYB"/>
    <property type="match status" value="2"/>
</dbReference>
<feature type="domain" description="HTH myb-type" evidence="9">
    <location>
        <begin position="1"/>
        <end position="57"/>
    </location>
</feature>
<name>A0A8X8W752_SALSN</name>
<dbReference type="PANTHER" id="PTHR47999:SF24">
    <property type="entry name" value="TRANSCRIPTION FACTOR MYB90"/>
    <property type="match status" value="1"/>
</dbReference>
<evidence type="ECO:0000256" key="2">
    <source>
        <dbReference type="ARBA" id="ARBA00022737"/>
    </source>
</evidence>
<feature type="domain" description="HTH myb-type" evidence="9">
    <location>
        <begin position="58"/>
        <end position="107"/>
    </location>
</feature>
<evidence type="ECO:0000256" key="3">
    <source>
        <dbReference type="ARBA" id="ARBA00023015"/>
    </source>
</evidence>
<evidence type="ECO:0000259" key="8">
    <source>
        <dbReference type="PROSITE" id="PS50090"/>
    </source>
</evidence>
<dbReference type="InterPro" id="IPR015495">
    <property type="entry name" value="Myb_TF_plants"/>
</dbReference>
<dbReference type="AlphaFoldDB" id="A0A8X8W752"/>
<keyword evidence="5" id="KW-0010">Activator</keyword>
<comment type="caution">
    <text evidence="10">The sequence shown here is derived from an EMBL/GenBank/DDBJ whole genome shotgun (WGS) entry which is preliminary data.</text>
</comment>
<protein>
    <recommendedName>
        <fullName evidence="12">Myb proto-oncogene protein, plant</fullName>
    </recommendedName>
</protein>
<reference evidence="10" key="1">
    <citation type="submission" date="2018-01" db="EMBL/GenBank/DDBJ databases">
        <authorList>
            <person name="Mao J.F."/>
        </authorList>
    </citation>
    <scope>NUCLEOTIDE SEQUENCE</scope>
    <source>
        <strain evidence="10">Huo1</strain>
        <tissue evidence="10">Leaf</tissue>
    </source>
</reference>
<comment type="subcellular location">
    <subcellularLocation>
        <location evidence="1">Nucleus</location>
    </subcellularLocation>
</comment>
<evidence type="ECO:0000259" key="9">
    <source>
        <dbReference type="PROSITE" id="PS51294"/>
    </source>
</evidence>
<accession>A0A8X8W752</accession>
<dbReference type="Proteomes" id="UP000298416">
    <property type="component" value="Unassembled WGS sequence"/>
</dbReference>
<evidence type="ECO:0000256" key="1">
    <source>
        <dbReference type="ARBA" id="ARBA00004123"/>
    </source>
</evidence>
<dbReference type="GO" id="GO:0003677">
    <property type="term" value="F:DNA binding"/>
    <property type="evidence" value="ECO:0007669"/>
    <property type="project" value="UniProtKB-KW"/>
</dbReference>
<evidence type="ECO:0000256" key="4">
    <source>
        <dbReference type="ARBA" id="ARBA00023125"/>
    </source>
</evidence>
<evidence type="ECO:0000313" key="10">
    <source>
        <dbReference type="EMBL" id="KAG6389305.1"/>
    </source>
</evidence>
<dbReference type="Pfam" id="PF00249">
    <property type="entry name" value="Myb_DNA-binding"/>
    <property type="match status" value="2"/>
</dbReference>
<sequence length="218" mass="25117">MEGVRKGMWTPEEDILLRKCIETYGQGKWHLVPLRAGLNRCRKSCRLRWLNYLKPNIKRGQFSNAEVDLIVRLHKLLGNRHAMLTLLPGRTANDIKNFWNSHIEKRVAAEALTGRARGQKSITRSNILRPRPRTFSALRPETGLVTADTSQSHDADECTRWWSNLLEIAADNDDDGEKGLMHDACNKQQDEGDDVKEDFYDFSIDVDIWKLLNFGEDQ</sequence>
<keyword evidence="11" id="KW-1185">Reference proteome</keyword>
<organism evidence="10">
    <name type="scientific">Salvia splendens</name>
    <name type="common">Scarlet sage</name>
    <dbReference type="NCBI Taxonomy" id="180675"/>
    <lineage>
        <taxon>Eukaryota</taxon>
        <taxon>Viridiplantae</taxon>
        <taxon>Streptophyta</taxon>
        <taxon>Embryophyta</taxon>
        <taxon>Tracheophyta</taxon>
        <taxon>Spermatophyta</taxon>
        <taxon>Magnoliopsida</taxon>
        <taxon>eudicotyledons</taxon>
        <taxon>Gunneridae</taxon>
        <taxon>Pentapetalae</taxon>
        <taxon>asterids</taxon>
        <taxon>lamiids</taxon>
        <taxon>Lamiales</taxon>
        <taxon>Lamiaceae</taxon>
        <taxon>Nepetoideae</taxon>
        <taxon>Mentheae</taxon>
        <taxon>Salviinae</taxon>
        <taxon>Salvia</taxon>
        <taxon>Salvia subgen. Calosphace</taxon>
        <taxon>core Calosphace</taxon>
    </lineage>
</organism>
<dbReference type="GO" id="GO:0005634">
    <property type="term" value="C:nucleus"/>
    <property type="evidence" value="ECO:0007669"/>
    <property type="project" value="UniProtKB-SubCell"/>
</dbReference>
<dbReference type="EMBL" id="PNBA02000020">
    <property type="protein sequence ID" value="KAG6389305.1"/>
    <property type="molecule type" value="Genomic_DNA"/>
</dbReference>
<dbReference type="Gene3D" id="1.10.10.60">
    <property type="entry name" value="Homeodomain-like"/>
    <property type="match status" value="2"/>
</dbReference>
<evidence type="ECO:0008006" key="12">
    <source>
        <dbReference type="Google" id="ProtNLM"/>
    </source>
</evidence>
<proteinExistence type="predicted"/>
<feature type="domain" description="Myb-like" evidence="8">
    <location>
        <begin position="1"/>
        <end position="53"/>
    </location>
</feature>
<evidence type="ECO:0000313" key="11">
    <source>
        <dbReference type="Proteomes" id="UP000298416"/>
    </source>
</evidence>
<dbReference type="PROSITE" id="PS50090">
    <property type="entry name" value="MYB_LIKE"/>
    <property type="match status" value="1"/>
</dbReference>
<dbReference type="CDD" id="cd00167">
    <property type="entry name" value="SANT"/>
    <property type="match status" value="2"/>
</dbReference>
<keyword evidence="4" id="KW-0238">DNA-binding</keyword>
<dbReference type="InterPro" id="IPR017930">
    <property type="entry name" value="Myb_dom"/>
</dbReference>
<dbReference type="FunFam" id="1.10.10.60:FF:000218">
    <property type="entry name" value="Myb transcription factor"/>
    <property type="match status" value="1"/>
</dbReference>